<proteinExistence type="inferred from homology"/>
<comment type="cofactor">
    <cofactor evidence="1">
        <name>Mg(2+)</name>
        <dbReference type="ChEBI" id="CHEBI:18420"/>
    </cofactor>
</comment>
<evidence type="ECO:0000256" key="8">
    <source>
        <dbReference type="ARBA" id="ARBA00022679"/>
    </source>
</evidence>
<evidence type="ECO:0000259" key="22">
    <source>
        <dbReference type="PROSITE" id="PS50011"/>
    </source>
</evidence>
<evidence type="ECO:0000256" key="15">
    <source>
        <dbReference type="ARBA" id="ARBA00047899"/>
    </source>
</evidence>
<evidence type="ECO:0000256" key="17">
    <source>
        <dbReference type="ARBA" id="ARBA00054738"/>
    </source>
</evidence>
<dbReference type="SMART" id="SM00220">
    <property type="entry name" value="S_TKc"/>
    <property type="match status" value="1"/>
</dbReference>
<feature type="region of interest" description="Disordered" evidence="21">
    <location>
        <begin position="403"/>
        <end position="422"/>
    </location>
</feature>
<keyword evidence="6" id="KW-0723">Serine/threonine-protein kinase</keyword>
<keyword evidence="7" id="KW-0597">Phosphoprotein</keyword>
<keyword evidence="5" id="KW-0488">Methylation</keyword>
<reference evidence="23" key="1">
    <citation type="submission" date="2020-11" db="EMBL/GenBank/DDBJ databases">
        <authorList>
            <person name="Tran Van P."/>
        </authorList>
    </citation>
    <scope>NUCLEOTIDE SEQUENCE</scope>
</reference>
<organism evidence="23">
    <name type="scientific">Notodromas monacha</name>
    <dbReference type="NCBI Taxonomy" id="399045"/>
    <lineage>
        <taxon>Eukaryota</taxon>
        <taxon>Metazoa</taxon>
        <taxon>Ecdysozoa</taxon>
        <taxon>Arthropoda</taxon>
        <taxon>Crustacea</taxon>
        <taxon>Oligostraca</taxon>
        <taxon>Ostracoda</taxon>
        <taxon>Podocopa</taxon>
        <taxon>Podocopida</taxon>
        <taxon>Cypridocopina</taxon>
        <taxon>Cypridoidea</taxon>
        <taxon>Cyprididae</taxon>
        <taxon>Notodromas</taxon>
    </lineage>
</organism>
<dbReference type="CDD" id="cd14339">
    <property type="entry name" value="UBA_SNRK"/>
    <property type="match status" value="1"/>
</dbReference>
<evidence type="ECO:0000256" key="21">
    <source>
        <dbReference type="SAM" id="MobiDB-lite"/>
    </source>
</evidence>
<gene>
    <name evidence="23" type="ORF">NMOB1V02_LOCUS2396</name>
</gene>
<dbReference type="InterPro" id="IPR008271">
    <property type="entry name" value="Ser/Thr_kinase_AS"/>
</dbReference>
<feature type="compositionally biased region" description="Low complexity" evidence="21">
    <location>
        <begin position="437"/>
        <end position="462"/>
    </location>
</feature>
<evidence type="ECO:0000256" key="19">
    <source>
        <dbReference type="ARBA" id="ARBA00077142"/>
    </source>
</evidence>
<feature type="compositionally biased region" description="Basic and acidic residues" evidence="21">
    <location>
        <begin position="583"/>
        <end position="592"/>
    </location>
</feature>
<evidence type="ECO:0000313" key="24">
    <source>
        <dbReference type="Proteomes" id="UP000678499"/>
    </source>
</evidence>
<feature type="region of interest" description="Disordered" evidence="21">
    <location>
        <begin position="360"/>
        <end position="390"/>
    </location>
</feature>
<dbReference type="Proteomes" id="UP000678499">
    <property type="component" value="Unassembled WGS sequence"/>
</dbReference>
<comment type="similarity">
    <text evidence="3">Belongs to the protein kinase superfamily. CAMK Ser/Thr protein kinase family.</text>
</comment>
<comment type="function">
    <text evidence="17">May play a role in hematopoietic cell proliferation or differentiation. Potential mediator of neuronal apoptosis.</text>
</comment>
<feature type="region of interest" description="Disordered" evidence="21">
    <location>
        <begin position="669"/>
        <end position="713"/>
    </location>
</feature>
<keyword evidence="14" id="KW-0539">Nucleus</keyword>
<feature type="compositionally biased region" description="Low complexity" evidence="21">
    <location>
        <begin position="682"/>
        <end position="692"/>
    </location>
</feature>
<feature type="region of interest" description="Disordered" evidence="21">
    <location>
        <begin position="731"/>
        <end position="753"/>
    </location>
</feature>
<feature type="domain" description="Protein kinase" evidence="22">
    <location>
        <begin position="30"/>
        <end position="283"/>
    </location>
</feature>
<evidence type="ECO:0000256" key="4">
    <source>
        <dbReference type="ARBA" id="ARBA00012513"/>
    </source>
</evidence>
<dbReference type="GO" id="GO:0005634">
    <property type="term" value="C:nucleus"/>
    <property type="evidence" value="ECO:0007669"/>
    <property type="project" value="UniProtKB-SubCell"/>
</dbReference>
<keyword evidence="12 20" id="KW-0067">ATP-binding</keyword>
<dbReference type="GO" id="GO:0005524">
    <property type="term" value="F:ATP binding"/>
    <property type="evidence" value="ECO:0007669"/>
    <property type="project" value="UniProtKB-UniRule"/>
</dbReference>
<feature type="compositionally biased region" description="Basic and acidic residues" evidence="21">
    <location>
        <begin position="410"/>
        <end position="422"/>
    </location>
</feature>
<dbReference type="GO" id="GO:0004674">
    <property type="term" value="F:protein serine/threonine kinase activity"/>
    <property type="evidence" value="ECO:0007669"/>
    <property type="project" value="UniProtKB-KW"/>
</dbReference>
<keyword evidence="10 20" id="KW-0547">Nucleotide-binding</keyword>
<evidence type="ECO:0000256" key="10">
    <source>
        <dbReference type="ARBA" id="ARBA00022741"/>
    </source>
</evidence>
<evidence type="ECO:0000256" key="6">
    <source>
        <dbReference type="ARBA" id="ARBA00022527"/>
    </source>
</evidence>
<keyword evidence="8" id="KW-0808">Transferase</keyword>
<name>A0A7R9BIG9_9CRUS</name>
<dbReference type="SUPFAM" id="SSF56112">
    <property type="entry name" value="Protein kinase-like (PK-like)"/>
    <property type="match status" value="1"/>
</dbReference>
<keyword evidence="13" id="KW-0460">Magnesium</keyword>
<dbReference type="EMBL" id="CAJPEX010000269">
    <property type="protein sequence ID" value="CAG0914719.1"/>
    <property type="molecule type" value="Genomic_DNA"/>
</dbReference>
<evidence type="ECO:0000256" key="3">
    <source>
        <dbReference type="ARBA" id="ARBA00006692"/>
    </source>
</evidence>
<evidence type="ECO:0000256" key="5">
    <source>
        <dbReference type="ARBA" id="ARBA00022481"/>
    </source>
</evidence>
<keyword evidence="24" id="KW-1185">Reference proteome</keyword>
<dbReference type="OrthoDB" id="942095at2759"/>
<feature type="region of interest" description="Disordered" evidence="21">
    <location>
        <begin position="432"/>
        <end position="469"/>
    </location>
</feature>
<protein>
    <recommendedName>
        <fullName evidence="18">SNF-related serine/threonine-protein kinase</fullName>
        <ecNumber evidence="4">2.7.11.1</ecNumber>
    </recommendedName>
    <alternativeName>
        <fullName evidence="19">SNF1-related kinase</fullName>
    </alternativeName>
</protein>
<dbReference type="InterPro" id="IPR017441">
    <property type="entry name" value="Protein_kinase_ATP_BS"/>
</dbReference>
<evidence type="ECO:0000256" key="18">
    <source>
        <dbReference type="ARBA" id="ARBA00074971"/>
    </source>
</evidence>
<sequence>MGSRGGASGGLGATGQTSTFAMDGKVARLYDLEETLGKGHYAVVKLARHVFTGERVAVKVIDKTRLDDASKAQLYQEIRCMKMVQHPIVVRLYEVIDTQTKLYLVLEYGDGGDLYDYIMRHEHGVDEATARRHFRQIIRAISYCHQLHVVHRDLKPENVVFFKRLGLVKLTDFGFSNKFSPGQKLATSCGSLAYSAPEILLGDQYDAPAVDIWSLGVILYMLVCGRPPFQEATDNETLIMIMDCKYTVPAHVSKECKKLIGRMLQREPGNRASLESIANDQWLMCGPGEGDCAKYEDYLPLVSRHHLSEEEHGAIVNEMVTGGVADEEQIHCCLEKDEYNHVTATYFLLAEKRLRGRRLQQTAKCHSAPEEATHLAPPHPSHPHARDEDQDVVCSLVKTKSAENILSDEESQRPRKRDPSSLDDFHALQSALKEESLSSTSSSGSNSLSSSPTKKPGTSSSGVRKLHPVKSSPQLVLNEICEEDESDASGVEHGSLRLLPATIVSPSSSCAVGKGILSSGSQTGMNSKNIAVASSSSSCGLQTRCRIAKRHFVRKLPSCSSSDASDEEEAKKNQKQQQMLLWKRRDSSHDDSSAEEQQQMPVRPPADVVTTTTTSKKIVSADGLQRRHSSNEIWRSRPAGRRISLMRQSQSLSRIGELQVLILDPRAKRATSADGMRLLRATTPPTSSSSSPVENRDDGAGGTTTISVKKRGKIKSFMDKRRVGAATSGTAAAAVARHQHGKCPGPSGGGGTTSTGAGKACNMSRVLVNIAGMFKNTFQSGFLSILYSIGSKPLQIWDKKVRNGHIKRITDNDIQSLVLEIIGTNVSTTFITCPADPRKTLGIKLPFLVMIVKNLKKYFTFEVQILDDKNVRRRFRASNYQSTTRVKPFICTIPMRMDEGWNQIQFNLADFTKRAYGTNYVETLRVQIHANCRIRRVYFSDRLYSEDELPAEFKLYLPVSNRMKN</sequence>
<evidence type="ECO:0000256" key="13">
    <source>
        <dbReference type="ARBA" id="ARBA00022842"/>
    </source>
</evidence>
<evidence type="ECO:0000256" key="7">
    <source>
        <dbReference type="ARBA" id="ARBA00022553"/>
    </source>
</evidence>
<keyword evidence="11" id="KW-0418">Kinase</keyword>
<dbReference type="Pfam" id="PF00069">
    <property type="entry name" value="Pkinase"/>
    <property type="match status" value="1"/>
</dbReference>
<dbReference type="AlphaFoldDB" id="A0A7R9BIG9"/>
<evidence type="ECO:0000256" key="2">
    <source>
        <dbReference type="ARBA" id="ARBA00004123"/>
    </source>
</evidence>
<dbReference type="PROSITE" id="PS50011">
    <property type="entry name" value="PROTEIN_KINASE_DOM"/>
    <property type="match status" value="1"/>
</dbReference>
<dbReference type="Pfam" id="PF05018">
    <property type="entry name" value="CFA20_dom"/>
    <property type="match status" value="1"/>
</dbReference>
<evidence type="ECO:0000256" key="11">
    <source>
        <dbReference type="ARBA" id="ARBA00022777"/>
    </source>
</evidence>
<dbReference type="Gene3D" id="1.10.510.10">
    <property type="entry name" value="Transferase(Phosphotransferase) domain 1"/>
    <property type="match status" value="1"/>
</dbReference>
<comment type="catalytic activity">
    <reaction evidence="16">
        <text>L-seryl-[protein] + ATP = O-phospho-L-seryl-[protein] + ADP + H(+)</text>
        <dbReference type="Rhea" id="RHEA:17989"/>
        <dbReference type="Rhea" id="RHEA-COMP:9863"/>
        <dbReference type="Rhea" id="RHEA-COMP:11604"/>
        <dbReference type="ChEBI" id="CHEBI:15378"/>
        <dbReference type="ChEBI" id="CHEBI:29999"/>
        <dbReference type="ChEBI" id="CHEBI:30616"/>
        <dbReference type="ChEBI" id="CHEBI:83421"/>
        <dbReference type="ChEBI" id="CHEBI:456216"/>
        <dbReference type="EC" id="2.7.11.1"/>
    </reaction>
</comment>
<comment type="catalytic activity">
    <reaction evidence="15">
        <text>L-threonyl-[protein] + ATP = O-phospho-L-threonyl-[protein] + ADP + H(+)</text>
        <dbReference type="Rhea" id="RHEA:46608"/>
        <dbReference type="Rhea" id="RHEA-COMP:11060"/>
        <dbReference type="Rhea" id="RHEA-COMP:11605"/>
        <dbReference type="ChEBI" id="CHEBI:15378"/>
        <dbReference type="ChEBI" id="CHEBI:30013"/>
        <dbReference type="ChEBI" id="CHEBI:30616"/>
        <dbReference type="ChEBI" id="CHEBI:61977"/>
        <dbReference type="ChEBI" id="CHEBI:456216"/>
        <dbReference type="EC" id="2.7.11.1"/>
    </reaction>
</comment>
<dbReference type="PROSITE" id="PS00108">
    <property type="entry name" value="PROTEIN_KINASE_ST"/>
    <property type="match status" value="1"/>
</dbReference>
<evidence type="ECO:0000256" key="20">
    <source>
        <dbReference type="PROSITE-ProRule" id="PRU10141"/>
    </source>
</evidence>
<dbReference type="FunFam" id="3.30.200.20:FF:000003">
    <property type="entry name" value="Non-specific serine/threonine protein kinase"/>
    <property type="match status" value="1"/>
</dbReference>
<comment type="subcellular location">
    <subcellularLocation>
        <location evidence="2">Nucleus</location>
    </subcellularLocation>
</comment>
<keyword evidence="9" id="KW-0479">Metal-binding</keyword>
<accession>A0A7R9BIG9</accession>
<dbReference type="EMBL" id="OA882306">
    <property type="protein sequence ID" value="CAD7274567.1"/>
    <property type="molecule type" value="Genomic_DNA"/>
</dbReference>
<dbReference type="InterPro" id="IPR040441">
    <property type="entry name" value="CFA20/CFAP20DC"/>
</dbReference>
<evidence type="ECO:0000256" key="12">
    <source>
        <dbReference type="ARBA" id="ARBA00022840"/>
    </source>
</evidence>
<evidence type="ECO:0000256" key="1">
    <source>
        <dbReference type="ARBA" id="ARBA00001946"/>
    </source>
</evidence>
<dbReference type="PROSITE" id="PS00107">
    <property type="entry name" value="PROTEIN_KINASE_ATP"/>
    <property type="match status" value="1"/>
</dbReference>
<dbReference type="EC" id="2.7.11.1" evidence="4"/>
<feature type="region of interest" description="Disordered" evidence="21">
    <location>
        <begin position="557"/>
        <end position="624"/>
    </location>
</feature>
<dbReference type="GO" id="GO:0046872">
    <property type="term" value="F:metal ion binding"/>
    <property type="evidence" value="ECO:0007669"/>
    <property type="project" value="UniProtKB-KW"/>
</dbReference>
<dbReference type="InterPro" id="IPR007714">
    <property type="entry name" value="CFA20_dom"/>
</dbReference>
<dbReference type="InterPro" id="IPR000719">
    <property type="entry name" value="Prot_kinase_dom"/>
</dbReference>
<dbReference type="InterPro" id="IPR011009">
    <property type="entry name" value="Kinase-like_dom_sf"/>
</dbReference>
<evidence type="ECO:0000313" key="23">
    <source>
        <dbReference type="EMBL" id="CAD7274567.1"/>
    </source>
</evidence>
<evidence type="ECO:0000256" key="9">
    <source>
        <dbReference type="ARBA" id="ARBA00022723"/>
    </source>
</evidence>
<dbReference type="FunFam" id="1.10.510.10:FF:000166">
    <property type="entry name" value="SNF-related serine/threonine-protein kinase"/>
    <property type="match status" value="1"/>
</dbReference>
<dbReference type="PANTHER" id="PTHR12458">
    <property type="entry name" value="ORF PROTEIN"/>
    <property type="match status" value="1"/>
</dbReference>
<dbReference type="CDD" id="cd14074">
    <property type="entry name" value="STKc_SNRK"/>
    <property type="match status" value="1"/>
</dbReference>
<evidence type="ECO:0000256" key="14">
    <source>
        <dbReference type="ARBA" id="ARBA00023242"/>
    </source>
</evidence>
<feature type="binding site" evidence="20">
    <location>
        <position position="59"/>
    </location>
    <ligand>
        <name>ATP</name>
        <dbReference type="ChEBI" id="CHEBI:30616"/>
    </ligand>
</feature>
<evidence type="ECO:0000256" key="16">
    <source>
        <dbReference type="ARBA" id="ARBA00048679"/>
    </source>
</evidence>